<keyword evidence="5" id="KW-0472">Membrane</keyword>
<evidence type="ECO:0000256" key="3">
    <source>
        <dbReference type="ARBA" id="ARBA00022553"/>
    </source>
</evidence>
<evidence type="ECO:0000259" key="7">
    <source>
        <dbReference type="PROSITE" id="PS50112"/>
    </source>
</evidence>
<feature type="transmembrane region" description="Helical" evidence="5">
    <location>
        <begin position="25"/>
        <end position="47"/>
    </location>
</feature>
<keyword evidence="5" id="KW-0812">Transmembrane</keyword>
<evidence type="ECO:0000256" key="4">
    <source>
        <dbReference type="SAM" id="Coils"/>
    </source>
</evidence>
<dbReference type="InterPro" id="IPR036097">
    <property type="entry name" value="HisK_dim/P_sf"/>
</dbReference>
<proteinExistence type="predicted"/>
<dbReference type="Gene3D" id="3.30.450.20">
    <property type="entry name" value="PAS domain"/>
    <property type="match status" value="1"/>
</dbReference>
<dbReference type="InterPro" id="IPR005467">
    <property type="entry name" value="His_kinase_dom"/>
</dbReference>
<dbReference type="Pfam" id="PF02518">
    <property type="entry name" value="HATPase_c"/>
    <property type="match status" value="1"/>
</dbReference>
<gene>
    <name evidence="8" type="ORF">KI810_06875</name>
</gene>
<sequence length="526" mass="59043">MKNCGANQDNRGGWREKLYQTPSRLIVVIALAIFITEMGVMVVLHFFPATPQLLTMVLDSIILLIFLAPILRSFVFKPLENQIERTKLSEASLLEYKLNLESLVDDRTARLTAAVKNLETEIAERTRAEEALQKSEERFRQLFQQTEDAIILFKPGSCRIIDINPVAEKLYGFTKQELFVQGPSCFVKEPDLERFCEIMTAVTREDRLQIDRINHLRKDGSEIVVSIRGKVVTIQNVDLVYCSIRNISARIRLEDETRLIQAKLIHTNKMASLGVLVAGIAHEINNPNNFILINSEILGRACKDIYPILRKECETNGDFMVGGIPCSQMIEHFPEVVSGIRDGSIRIRDIINNLKDFARNGTSTLSDRTDLNRAVSVSVSILNHQIRKHTRNFRLDLAESLPPVTGNAQQLEQVIMNLIVNSLQSLPSEEQGVTVTTFFDTEHNWVVLKVADEGQGIPDDIADRVLDPFFTTRLDSGGSGLGLAICYSIVRDHKGQLDFESLPGKGTTFTVRLPAALCKEPGDTEI</sequence>
<feature type="domain" description="Histidine kinase" evidence="6">
    <location>
        <begin position="279"/>
        <end position="517"/>
    </location>
</feature>
<keyword evidence="4" id="KW-0175">Coiled coil</keyword>
<dbReference type="SUPFAM" id="SSF47384">
    <property type="entry name" value="Homodimeric domain of signal transducing histidine kinase"/>
    <property type="match status" value="1"/>
</dbReference>
<dbReference type="Gene3D" id="3.30.565.10">
    <property type="entry name" value="Histidine kinase-like ATPase, C-terminal domain"/>
    <property type="match status" value="1"/>
</dbReference>
<evidence type="ECO:0000256" key="2">
    <source>
        <dbReference type="ARBA" id="ARBA00012438"/>
    </source>
</evidence>
<evidence type="ECO:0000256" key="5">
    <source>
        <dbReference type="SAM" id="Phobius"/>
    </source>
</evidence>
<dbReference type="Pfam" id="PF13426">
    <property type="entry name" value="PAS_9"/>
    <property type="match status" value="1"/>
</dbReference>
<dbReference type="EC" id="2.7.13.3" evidence="2"/>
<dbReference type="InterPro" id="IPR004358">
    <property type="entry name" value="Sig_transdc_His_kin-like_C"/>
</dbReference>
<accession>A0ABS5SDQ7</accession>
<dbReference type="InterPro" id="IPR000014">
    <property type="entry name" value="PAS"/>
</dbReference>
<dbReference type="EMBL" id="JAHCVK010000002">
    <property type="protein sequence ID" value="MBT0652772.1"/>
    <property type="molecule type" value="Genomic_DNA"/>
</dbReference>
<keyword evidence="9" id="KW-1185">Reference proteome</keyword>
<dbReference type="InterPro" id="IPR036890">
    <property type="entry name" value="HATPase_C_sf"/>
</dbReference>
<dbReference type="Proteomes" id="UP000756860">
    <property type="component" value="Unassembled WGS sequence"/>
</dbReference>
<feature type="transmembrane region" description="Helical" evidence="5">
    <location>
        <begin position="53"/>
        <end position="75"/>
    </location>
</feature>
<dbReference type="InterPro" id="IPR035965">
    <property type="entry name" value="PAS-like_dom_sf"/>
</dbReference>
<dbReference type="PANTHER" id="PTHR43065:SF42">
    <property type="entry name" value="TWO-COMPONENT SENSOR PPRA"/>
    <property type="match status" value="1"/>
</dbReference>
<dbReference type="SMART" id="SM00091">
    <property type="entry name" value="PAS"/>
    <property type="match status" value="1"/>
</dbReference>
<dbReference type="PROSITE" id="PS50112">
    <property type="entry name" value="PAS"/>
    <property type="match status" value="1"/>
</dbReference>
<dbReference type="SUPFAM" id="SSF55874">
    <property type="entry name" value="ATPase domain of HSP90 chaperone/DNA topoisomerase II/histidine kinase"/>
    <property type="match status" value="1"/>
</dbReference>
<evidence type="ECO:0000259" key="6">
    <source>
        <dbReference type="PROSITE" id="PS50109"/>
    </source>
</evidence>
<keyword evidence="3" id="KW-0597">Phosphoprotein</keyword>
<reference evidence="8 9" key="1">
    <citation type="submission" date="2021-05" db="EMBL/GenBank/DDBJ databases">
        <title>The draft genome of Geobacter luticola JCM 17780.</title>
        <authorList>
            <person name="Xu Z."/>
            <person name="Masuda Y."/>
            <person name="Itoh H."/>
            <person name="Senoo K."/>
        </authorList>
    </citation>
    <scope>NUCLEOTIDE SEQUENCE [LARGE SCALE GENOMIC DNA]</scope>
    <source>
        <strain evidence="8 9">JCM 17780</strain>
    </source>
</reference>
<dbReference type="PRINTS" id="PR00344">
    <property type="entry name" value="BCTRLSENSOR"/>
</dbReference>
<dbReference type="PROSITE" id="PS50109">
    <property type="entry name" value="HIS_KIN"/>
    <property type="match status" value="1"/>
</dbReference>
<name>A0ABS5SDQ7_9BACT</name>
<feature type="coiled-coil region" evidence="4">
    <location>
        <begin position="115"/>
        <end position="145"/>
    </location>
</feature>
<protein>
    <recommendedName>
        <fullName evidence="2">histidine kinase</fullName>
        <ecNumber evidence="2">2.7.13.3</ecNumber>
    </recommendedName>
</protein>
<evidence type="ECO:0000313" key="8">
    <source>
        <dbReference type="EMBL" id="MBT0652772.1"/>
    </source>
</evidence>
<dbReference type="SMART" id="SM00387">
    <property type="entry name" value="HATPase_c"/>
    <property type="match status" value="1"/>
</dbReference>
<dbReference type="PANTHER" id="PTHR43065">
    <property type="entry name" value="SENSOR HISTIDINE KINASE"/>
    <property type="match status" value="1"/>
</dbReference>
<evidence type="ECO:0000313" key="9">
    <source>
        <dbReference type="Proteomes" id="UP000756860"/>
    </source>
</evidence>
<comment type="catalytic activity">
    <reaction evidence="1">
        <text>ATP + protein L-histidine = ADP + protein N-phospho-L-histidine.</text>
        <dbReference type="EC" id="2.7.13.3"/>
    </reaction>
</comment>
<dbReference type="InterPro" id="IPR003661">
    <property type="entry name" value="HisK_dim/P_dom"/>
</dbReference>
<evidence type="ECO:0000256" key="1">
    <source>
        <dbReference type="ARBA" id="ARBA00000085"/>
    </source>
</evidence>
<dbReference type="CDD" id="cd00130">
    <property type="entry name" value="PAS"/>
    <property type="match status" value="1"/>
</dbReference>
<comment type="caution">
    <text evidence="8">The sequence shown here is derived from an EMBL/GenBank/DDBJ whole genome shotgun (WGS) entry which is preliminary data.</text>
</comment>
<feature type="domain" description="PAS" evidence="7">
    <location>
        <begin position="135"/>
        <end position="178"/>
    </location>
</feature>
<organism evidence="8 9">
    <name type="scientific">Geomobilimonas luticola</name>
    <dbReference type="NCBI Taxonomy" id="1114878"/>
    <lineage>
        <taxon>Bacteria</taxon>
        <taxon>Pseudomonadati</taxon>
        <taxon>Thermodesulfobacteriota</taxon>
        <taxon>Desulfuromonadia</taxon>
        <taxon>Geobacterales</taxon>
        <taxon>Geobacteraceae</taxon>
        <taxon>Geomobilimonas</taxon>
    </lineage>
</organism>
<dbReference type="Gene3D" id="1.10.287.130">
    <property type="match status" value="1"/>
</dbReference>
<dbReference type="InterPro" id="IPR003594">
    <property type="entry name" value="HATPase_dom"/>
</dbReference>
<dbReference type="NCBIfam" id="TIGR00229">
    <property type="entry name" value="sensory_box"/>
    <property type="match status" value="1"/>
</dbReference>
<dbReference type="SUPFAM" id="SSF55785">
    <property type="entry name" value="PYP-like sensor domain (PAS domain)"/>
    <property type="match status" value="1"/>
</dbReference>
<dbReference type="CDD" id="cd00082">
    <property type="entry name" value="HisKA"/>
    <property type="match status" value="1"/>
</dbReference>
<keyword evidence="5" id="KW-1133">Transmembrane helix</keyword>